<comment type="similarity">
    <text evidence="2">Belongs to the acyltransferase 3 family.</text>
</comment>
<dbReference type="AlphaFoldDB" id="A0A3M6QZ41"/>
<dbReference type="Proteomes" id="UP000278006">
    <property type="component" value="Unassembled WGS sequence"/>
</dbReference>
<feature type="transmembrane region" description="Helical" evidence="7">
    <location>
        <begin position="158"/>
        <end position="179"/>
    </location>
</feature>
<evidence type="ECO:0000256" key="2">
    <source>
        <dbReference type="ARBA" id="ARBA00007400"/>
    </source>
</evidence>
<organism evidence="9 10">
    <name type="scientific">Corticibacter populi</name>
    <dbReference type="NCBI Taxonomy" id="1550736"/>
    <lineage>
        <taxon>Bacteria</taxon>
        <taxon>Pseudomonadati</taxon>
        <taxon>Pseudomonadota</taxon>
        <taxon>Betaproteobacteria</taxon>
        <taxon>Burkholderiales</taxon>
        <taxon>Comamonadaceae</taxon>
        <taxon>Corticibacter</taxon>
    </lineage>
</organism>
<keyword evidence="3" id="KW-1003">Cell membrane</keyword>
<feature type="transmembrane region" description="Helical" evidence="7">
    <location>
        <begin position="248"/>
        <end position="264"/>
    </location>
</feature>
<dbReference type="Pfam" id="PF01757">
    <property type="entry name" value="Acyl_transf_3"/>
    <property type="match status" value="1"/>
</dbReference>
<keyword evidence="9" id="KW-0808">Transferase</keyword>
<feature type="domain" description="Acyltransferase 3" evidence="8">
    <location>
        <begin position="24"/>
        <end position="337"/>
    </location>
</feature>
<keyword evidence="5 7" id="KW-1133">Transmembrane helix</keyword>
<reference evidence="9 10" key="1">
    <citation type="submission" date="2018-10" db="EMBL/GenBank/DDBJ databases">
        <title>Draft genome of Cortibacter populi DSM10536.</title>
        <authorList>
            <person name="Bernier A.-M."/>
            <person name="Bernard K."/>
        </authorList>
    </citation>
    <scope>NUCLEOTIDE SEQUENCE [LARGE SCALE GENOMIC DNA]</scope>
    <source>
        <strain evidence="9 10">DSM 105136</strain>
    </source>
</reference>
<feature type="transmembrane region" description="Helical" evidence="7">
    <location>
        <begin position="219"/>
        <end position="236"/>
    </location>
</feature>
<gene>
    <name evidence="9" type="ORF">D8I35_04115</name>
</gene>
<evidence type="ECO:0000256" key="3">
    <source>
        <dbReference type="ARBA" id="ARBA00022475"/>
    </source>
</evidence>
<comment type="subcellular location">
    <subcellularLocation>
        <location evidence="1">Cell membrane</location>
        <topology evidence="1">Multi-pass membrane protein</topology>
    </subcellularLocation>
</comment>
<accession>A0A3M6QZ41</accession>
<feature type="transmembrane region" description="Helical" evidence="7">
    <location>
        <begin position="89"/>
        <end position="110"/>
    </location>
</feature>
<evidence type="ECO:0000256" key="1">
    <source>
        <dbReference type="ARBA" id="ARBA00004651"/>
    </source>
</evidence>
<protein>
    <submittedName>
        <fullName evidence="9">Acyltransferase</fullName>
    </submittedName>
</protein>
<dbReference type="PANTHER" id="PTHR40074:SF2">
    <property type="entry name" value="O-ACETYLTRANSFERASE WECH"/>
    <property type="match status" value="1"/>
</dbReference>
<dbReference type="PANTHER" id="PTHR40074">
    <property type="entry name" value="O-ACETYLTRANSFERASE WECH"/>
    <property type="match status" value="1"/>
</dbReference>
<evidence type="ECO:0000256" key="6">
    <source>
        <dbReference type="ARBA" id="ARBA00023136"/>
    </source>
</evidence>
<keyword evidence="9" id="KW-0012">Acyltransferase</keyword>
<feature type="transmembrane region" description="Helical" evidence="7">
    <location>
        <begin position="276"/>
        <end position="297"/>
    </location>
</feature>
<feature type="transmembrane region" description="Helical" evidence="7">
    <location>
        <begin position="130"/>
        <end position="151"/>
    </location>
</feature>
<feature type="transmembrane region" description="Helical" evidence="7">
    <location>
        <begin position="191"/>
        <end position="207"/>
    </location>
</feature>
<keyword evidence="4 7" id="KW-0812">Transmembrane</keyword>
<evidence type="ECO:0000256" key="7">
    <source>
        <dbReference type="SAM" id="Phobius"/>
    </source>
</evidence>
<feature type="transmembrane region" description="Helical" evidence="7">
    <location>
        <begin position="30"/>
        <end position="53"/>
    </location>
</feature>
<dbReference type="OrthoDB" id="4127213at1224"/>
<evidence type="ECO:0000256" key="4">
    <source>
        <dbReference type="ARBA" id="ARBA00022692"/>
    </source>
</evidence>
<dbReference type="GO" id="GO:0016413">
    <property type="term" value="F:O-acetyltransferase activity"/>
    <property type="evidence" value="ECO:0007669"/>
    <property type="project" value="TreeGrafter"/>
</dbReference>
<dbReference type="GO" id="GO:0005886">
    <property type="term" value="C:plasma membrane"/>
    <property type="evidence" value="ECO:0007669"/>
    <property type="project" value="UniProtKB-SubCell"/>
</dbReference>
<dbReference type="RefSeq" id="WP_122226419.1">
    <property type="nucleotide sequence ID" value="NZ_RDQO01000001.1"/>
</dbReference>
<evidence type="ECO:0000259" key="8">
    <source>
        <dbReference type="Pfam" id="PF01757"/>
    </source>
</evidence>
<keyword evidence="6 7" id="KW-0472">Membrane</keyword>
<dbReference type="GO" id="GO:0009246">
    <property type="term" value="P:enterobacterial common antigen biosynthetic process"/>
    <property type="evidence" value="ECO:0007669"/>
    <property type="project" value="TreeGrafter"/>
</dbReference>
<feature type="transmembrane region" description="Helical" evidence="7">
    <location>
        <begin position="59"/>
        <end position="77"/>
    </location>
</feature>
<comment type="caution">
    <text evidence="9">The sequence shown here is derived from an EMBL/GenBank/DDBJ whole genome shotgun (WGS) entry which is preliminary data.</text>
</comment>
<name>A0A3M6QZ41_9BURK</name>
<dbReference type="EMBL" id="RDQO01000001">
    <property type="protein sequence ID" value="RMX08296.1"/>
    <property type="molecule type" value="Genomic_DNA"/>
</dbReference>
<proteinExistence type="inferred from homology"/>
<evidence type="ECO:0000313" key="10">
    <source>
        <dbReference type="Proteomes" id="UP000278006"/>
    </source>
</evidence>
<sequence>MHACSGTPRADSRLPTAAARDVRADLLRGWAIIGVVAIHAAGLVLPAAAYFAVSYYFRWAVPIFICAYAFYGSRPVAPGGYGDSVRQRAWRLALPLVCYSLLYFLVLGDWRQPHWQGMQATLLRYLRGDGWAGQYFFLILLQLIVLLPWLARWRIRGWLLGLVLLLYSAGLQWLPLAWQHWPWLRAGGDRLLPYWLPYALLGVYLRQNEERWQAWTERLPAGAAGALLLLVPLWLSLNHDIDWPTGPYLLPAVPLVAAGVYVLHRRALASMASSRVAAPLAWLGRYSLVVFCLNPLFVHGLQQAWPADVRQVWAATLPLPLAALLALAVVLGICLLASLVGAWMRRFALLRSLAA</sequence>
<keyword evidence="10" id="KW-1185">Reference proteome</keyword>
<dbReference type="InterPro" id="IPR002656">
    <property type="entry name" value="Acyl_transf_3_dom"/>
</dbReference>
<evidence type="ECO:0000313" key="9">
    <source>
        <dbReference type="EMBL" id="RMX08296.1"/>
    </source>
</evidence>
<feature type="transmembrane region" description="Helical" evidence="7">
    <location>
        <begin position="317"/>
        <end position="343"/>
    </location>
</feature>
<evidence type="ECO:0000256" key="5">
    <source>
        <dbReference type="ARBA" id="ARBA00022989"/>
    </source>
</evidence>